<dbReference type="Pfam" id="PF05175">
    <property type="entry name" value="MTS"/>
    <property type="match status" value="1"/>
</dbReference>
<reference evidence="7 8" key="1">
    <citation type="submission" date="2016-10" db="EMBL/GenBank/DDBJ databases">
        <title>Genome sequence of Streptomyces gilvigriseus MUSC 26.</title>
        <authorList>
            <person name="Lee L.-H."/>
            <person name="Ser H.-L."/>
        </authorList>
    </citation>
    <scope>NUCLEOTIDE SEQUENCE [LARGE SCALE GENOMIC DNA]</scope>
    <source>
        <strain evidence="7 8">MUSC 26</strain>
    </source>
</reference>
<evidence type="ECO:0000259" key="6">
    <source>
        <dbReference type="Pfam" id="PF05175"/>
    </source>
</evidence>
<dbReference type="EC" id="2.1.1.297" evidence="1"/>
<feature type="domain" description="Methyltransferase small" evidence="6">
    <location>
        <begin position="81"/>
        <end position="149"/>
    </location>
</feature>
<dbReference type="GO" id="GO:0102559">
    <property type="term" value="F:peptide chain release factor N(5)-glutamine methyltransferase activity"/>
    <property type="evidence" value="ECO:0007669"/>
    <property type="project" value="UniProtKB-EC"/>
</dbReference>
<gene>
    <name evidence="7" type="ORF">BIV57_07565</name>
</gene>
<dbReference type="AlphaFoldDB" id="A0A1J7CEJ6"/>
<evidence type="ECO:0000256" key="4">
    <source>
        <dbReference type="ARBA" id="ARBA00022691"/>
    </source>
</evidence>
<dbReference type="EMBL" id="MLCF01000030">
    <property type="protein sequence ID" value="OIV38106.1"/>
    <property type="molecule type" value="Genomic_DNA"/>
</dbReference>
<dbReference type="NCBIfam" id="TIGR00536">
    <property type="entry name" value="hemK_fam"/>
    <property type="match status" value="1"/>
</dbReference>
<evidence type="ECO:0000256" key="2">
    <source>
        <dbReference type="ARBA" id="ARBA00022603"/>
    </source>
</evidence>
<dbReference type="CDD" id="cd02440">
    <property type="entry name" value="AdoMet_MTases"/>
    <property type="match status" value="1"/>
</dbReference>
<keyword evidence="4" id="KW-0949">S-adenosyl-L-methionine</keyword>
<dbReference type="SUPFAM" id="SSF53335">
    <property type="entry name" value="S-adenosyl-L-methionine-dependent methyltransferases"/>
    <property type="match status" value="1"/>
</dbReference>
<dbReference type="InterPro" id="IPR029063">
    <property type="entry name" value="SAM-dependent_MTases_sf"/>
</dbReference>
<evidence type="ECO:0000256" key="5">
    <source>
        <dbReference type="ARBA" id="ARBA00048391"/>
    </source>
</evidence>
<comment type="catalytic activity">
    <reaction evidence="5">
        <text>L-glutaminyl-[peptide chain release factor] + S-adenosyl-L-methionine = N(5)-methyl-L-glutaminyl-[peptide chain release factor] + S-adenosyl-L-homocysteine + H(+)</text>
        <dbReference type="Rhea" id="RHEA:42896"/>
        <dbReference type="Rhea" id="RHEA-COMP:10271"/>
        <dbReference type="Rhea" id="RHEA-COMP:10272"/>
        <dbReference type="ChEBI" id="CHEBI:15378"/>
        <dbReference type="ChEBI" id="CHEBI:30011"/>
        <dbReference type="ChEBI" id="CHEBI:57856"/>
        <dbReference type="ChEBI" id="CHEBI:59789"/>
        <dbReference type="ChEBI" id="CHEBI:61891"/>
        <dbReference type="EC" id="2.1.1.297"/>
    </reaction>
</comment>
<dbReference type="NCBIfam" id="TIGR03704">
    <property type="entry name" value="PrmC_rel_meth"/>
    <property type="match status" value="1"/>
</dbReference>
<dbReference type="InterPro" id="IPR004556">
    <property type="entry name" value="HemK-like"/>
</dbReference>
<dbReference type="InterPro" id="IPR050320">
    <property type="entry name" value="N5-glutamine_MTase"/>
</dbReference>
<evidence type="ECO:0000313" key="7">
    <source>
        <dbReference type="EMBL" id="OIV38106.1"/>
    </source>
</evidence>
<organism evidence="7 8">
    <name type="scientific">Mangrovactinospora gilvigrisea</name>
    <dbReference type="NCBI Taxonomy" id="1428644"/>
    <lineage>
        <taxon>Bacteria</taxon>
        <taxon>Bacillati</taxon>
        <taxon>Actinomycetota</taxon>
        <taxon>Actinomycetes</taxon>
        <taxon>Kitasatosporales</taxon>
        <taxon>Streptomycetaceae</taxon>
        <taxon>Mangrovactinospora</taxon>
    </lineage>
</organism>
<dbReference type="Proteomes" id="UP000243342">
    <property type="component" value="Unassembled WGS sequence"/>
</dbReference>
<dbReference type="STRING" id="1428644.BIV57_07565"/>
<comment type="caution">
    <text evidence="7">The sequence shown here is derived from an EMBL/GenBank/DDBJ whole genome shotgun (WGS) entry which is preliminary data.</text>
</comment>
<name>A0A1J7CEJ6_9ACTN</name>
<proteinExistence type="predicted"/>
<evidence type="ECO:0000256" key="3">
    <source>
        <dbReference type="ARBA" id="ARBA00022679"/>
    </source>
</evidence>
<dbReference type="PANTHER" id="PTHR18895:SF74">
    <property type="entry name" value="MTRF1L RELEASE FACTOR GLUTAMINE METHYLTRANSFERASE"/>
    <property type="match status" value="1"/>
</dbReference>
<protein>
    <recommendedName>
        <fullName evidence="1">peptide chain release factor N(5)-glutamine methyltransferase</fullName>
        <ecNumber evidence="1">2.1.1.297</ecNumber>
    </recommendedName>
</protein>
<dbReference type="InterPro" id="IPR007848">
    <property type="entry name" value="Small_mtfrase_dom"/>
</dbReference>
<sequence>MRLRAAGCVFAEDEAALLAAEAATPQELDALVALRASGRPLEHVVGWAEFCGLRIAVGPGVFVPRRRTEFLAGLARRALREAVARAPRPVAVDLGCGSGALAAALAADAVPGAELHAADVDPVAVQWARRNLAAFGARVHQGDLFDALPSELRGRIAVLTANMPYVPSGEIGLLPSEARDHEPRVALDGGPDGLAPHRRVAAEAAAGWLAPGGVLLVETSDRQAAGALAAFRSAGLAARVERCTETDATAVIGTQPSENPAIRIPRADP</sequence>
<dbReference type="GO" id="GO:0032259">
    <property type="term" value="P:methylation"/>
    <property type="evidence" value="ECO:0007669"/>
    <property type="project" value="UniProtKB-KW"/>
</dbReference>
<evidence type="ECO:0000256" key="1">
    <source>
        <dbReference type="ARBA" id="ARBA00012771"/>
    </source>
</evidence>
<dbReference type="InterPro" id="IPR022446">
    <property type="entry name" value="MeTrfrase_put"/>
</dbReference>
<keyword evidence="8" id="KW-1185">Reference proteome</keyword>
<keyword evidence="3" id="KW-0808">Transferase</keyword>
<accession>A0A1J7CEJ6</accession>
<dbReference type="PANTHER" id="PTHR18895">
    <property type="entry name" value="HEMK METHYLTRANSFERASE"/>
    <property type="match status" value="1"/>
</dbReference>
<dbReference type="Gene3D" id="3.40.50.150">
    <property type="entry name" value="Vaccinia Virus protein VP39"/>
    <property type="match status" value="1"/>
</dbReference>
<evidence type="ECO:0000313" key="8">
    <source>
        <dbReference type="Proteomes" id="UP000243342"/>
    </source>
</evidence>
<keyword evidence="2" id="KW-0489">Methyltransferase</keyword>